<evidence type="ECO:0000313" key="2">
    <source>
        <dbReference type="Proteomes" id="UP000215256"/>
    </source>
</evidence>
<organism evidence="1 2">
    <name type="scientific">Ochrobactrum quorumnocens</name>
    <dbReference type="NCBI Taxonomy" id="271865"/>
    <lineage>
        <taxon>Bacteria</taxon>
        <taxon>Pseudomonadati</taxon>
        <taxon>Pseudomonadota</taxon>
        <taxon>Alphaproteobacteria</taxon>
        <taxon>Hyphomicrobiales</taxon>
        <taxon>Brucellaceae</taxon>
        <taxon>Brucella/Ochrobactrum group</taxon>
        <taxon>Ochrobactrum</taxon>
    </lineage>
</organism>
<proteinExistence type="predicted"/>
<dbReference type="AlphaFoldDB" id="A0A248UIP2"/>
<gene>
    <name evidence="1" type="ORF">CES85_1441</name>
</gene>
<protein>
    <submittedName>
        <fullName evidence="1">Uncharacterized protein</fullName>
    </submittedName>
</protein>
<dbReference type="Proteomes" id="UP000215256">
    <property type="component" value="Chromosome 1"/>
</dbReference>
<name>A0A248UIP2_9HYPH</name>
<dbReference type="KEGG" id="och:CES85_1441"/>
<reference evidence="1 2" key="1">
    <citation type="submission" date="2017-07" db="EMBL/GenBank/DDBJ databases">
        <title>Phylogenetic study on the rhizospheric bacterium Ochrobactrum sp. A44.</title>
        <authorList>
            <person name="Krzyzanowska D.M."/>
            <person name="Ossowicki A."/>
            <person name="Rajewska M."/>
            <person name="Maciag T."/>
            <person name="Kaczynski Z."/>
            <person name="Czerwicka M."/>
            <person name="Jafra S."/>
        </authorList>
    </citation>
    <scope>NUCLEOTIDE SEQUENCE [LARGE SCALE GENOMIC DNA]</scope>
    <source>
        <strain evidence="1 2">A44</strain>
    </source>
</reference>
<sequence>MRITVEFSCAMVGRQSIVKADKAVANIFVKLCMRNSGRRTALCFPGNGTGLITRFIFFKHFMAN</sequence>
<dbReference type="EMBL" id="CP022604">
    <property type="protein sequence ID" value="ASV86400.1"/>
    <property type="molecule type" value="Genomic_DNA"/>
</dbReference>
<accession>A0A248UIP2</accession>
<evidence type="ECO:0000313" key="1">
    <source>
        <dbReference type="EMBL" id="ASV86400.1"/>
    </source>
</evidence>